<organism evidence="3 4">
    <name type="scientific">Drosophila willistoni</name>
    <name type="common">Fruit fly</name>
    <dbReference type="NCBI Taxonomy" id="7260"/>
    <lineage>
        <taxon>Eukaryota</taxon>
        <taxon>Metazoa</taxon>
        <taxon>Ecdysozoa</taxon>
        <taxon>Arthropoda</taxon>
        <taxon>Hexapoda</taxon>
        <taxon>Insecta</taxon>
        <taxon>Pterygota</taxon>
        <taxon>Neoptera</taxon>
        <taxon>Endopterygota</taxon>
        <taxon>Diptera</taxon>
        <taxon>Brachycera</taxon>
        <taxon>Muscomorpha</taxon>
        <taxon>Ephydroidea</taxon>
        <taxon>Drosophilidae</taxon>
        <taxon>Drosophila</taxon>
        <taxon>Sophophora</taxon>
    </lineage>
</organism>
<proteinExistence type="predicted"/>
<evidence type="ECO:0000256" key="1">
    <source>
        <dbReference type="SAM" id="MobiDB-lite"/>
    </source>
</evidence>
<dbReference type="HOGENOM" id="CLU_1788905_0_0_1"/>
<feature type="region of interest" description="Disordered" evidence="1">
    <location>
        <begin position="126"/>
        <end position="145"/>
    </location>
</feature>
<keyword evidence="2" id="KW-0732">Signal</keyword>
<feature type="chain" id="PRO_5002814715" evidence="2">
    <location>
        <begin position="19"/>
        <end position="145"/>
    </location>
</feature>
<evidence type="ECO:0000256" key="2">
    <source>
        <dbReference type="SAM" id="SignalP"/>
    </source>
</evidence>
<sequence length="145" mass="15930">MRLFLALVVVTLVTVASAQVQSRRFVRPSQVKLAVQPALYVPNPTVVNAVADESLDSAAIAVPKLYPRYYNDYNYDYDWGMPPRFWGGSPNWYGWGRGGIPYGMPQMVPEPVQQDITTVPEVAVPVPEPVSSDSTDAQVVADSSN</sequence>
<protein>
    <submittedName>
        <fullName evidence="3">Uncharacterized protein</fullName>
    </submittedName>
</protein>
<evidence type="ECO:0000313" key="4">
    <source>
        <dbReference type="Proteomes" id="UP000007798"/>
    </source>
</evidence>
<name>B4MLW0_DROWI</name>
<accession>B4MLW0</accession>
<gene>
    <name evidence="3" type="primary">Dwil\GK17403</name>
    <name evidence="3" type="ORF">Dwil_GK17403</name>
</gene>
<evidence type="ECO:0000313" key="3">
    <source>
        <dbReference type="EMBL" id="EDW73171.1"/>
    </source>
</evidence>
<keyword evidence="4" id="KW-1185">Reference proteome</keyword>
<reference evidence="3 4" key="1">
    <citation type="journal article" date="2007" name="Nature">
        <title>Evolution of genes and genomes on the Drosophila phylogeny.</title>
        <authorList>
            <consortium name="Drosophila 12 Genomes Consortium"/>
            <person name="Clark A.G."/>
            <person name="Eisen M.B."/>
            <person name="Smith D.R."/>
            <person name="Bergman C.M."/>
            <person name="Oliver B."/>
            <person name="Markow T.A."/>
            <person name="Kaufman T.C."/>
            <person name="Kellis M."/>
            <person name="Gelbart W."/>
            <person name="Iyer V.N."/>
            <person name="Pollard D.A."/>
            <person name="Sackton T.B."/>
            <person name="Larracuente A.M."/>
            <person name="Singh N.D."/>
            <person name="Abad J.P."/>
            <person name="Abt D.N."/>
            <person name="Adryan B."/>
            <person name="Aguade M."/>
            <person name="Akashi H."/>
            <person name="Anderson W.W."/>
            <person name="Aquadro C.F."/>
            <person name="Ardell D.H."/>
            <person name="Arguello R."/>
            <person name="Artieri C.G."/>
            <person name="Barbash D.A."/>
            <person name="Barker D."/>
            <person name="Barsanti P."/>
            <person name="Batterham P."/>
            <person name="Batzoglou S."/>
            <person name="Begun D."/>
            <person name="Bhutkar A."/>
            <person name="Blanco E."/>
            <person name="Bosak S.A."/>
            <person name="Bradley R.K."/>
            <person name="Brand A.D."/>
            <person name="Brent M.R."/>
            <person name="Brooks A.N."/>
            <person name="Brown R.H."/>
            <person name="Butlin R.K."/>
            <person name="Caggese C."/>
            <person name="Calvi B.R."/>
            <person name="Bernardo de Carvalho A."/>
            <person name="Caspi A."/>
            <person name="Castrezana S."/>
            <person name="Celniker S.E."/>
            <person name="Chang J.L."/>
            <person name="Chapple C."/>
            <person name="Chatterji S."/>
            <person name="Chinwalla A."/>
            <person name="Civetta A."/>
            <person name="Clifton S.W."/>
            <person name="Comeron J.M."/>
            <person name="Costello J.C."/>
            <person name="Coyne J.A."/>
            <person name="Daub J."/>
            <person name="David R.G."/>
            <person name="Delcher A.L."/>
            <person name="Delehaunty K."/>
            <person name="Do C.B."/>
            <person name="Ebling H."/>
            <person name="Edwards K."/>
            <person name="Eickbush T."/>
            <person name="Evans J.D."/>
            <person name="Filipski A."/>
            <person name="Findeiss S."/>
            <person name="Freyhult E."/>
            <person name="Fulton L."/>
            <person name="Fulton R."/>
            <person name="Garcia A.C."/>
            <person name="Gardiner A."/>
            <person name="Garfield D.A."/>
            <person name="Garvin B.E."/>
            <person name="Gibson G."/>
            <person name="Gilbert D."/>
            <person name="Gnerre S."/>
            <person name="Godfrey J."/>
            <person name="Good R."/>
            <person name="Gotea V."/>
            <person name="Gravely B."/>
            <person name="Greenberg A.J."/>
            <person name="Griffiths-Jones S."/>
            <person name="Gross S."/>
            <person name="Guigo R."/>
            <person name="Gustafson E.A."/>
            <person name="Haerty W."/>
            <person name="Hahn M.W."/>
            <person name="Halligan D.L."/>
            <person name="Halpern A.L."/>
            <person name="Halter G.M."/>
            <person name="Han M.V."/>
            <person name="Heger A."/>
            <person name="Hillier L."/>
            <person name="Hinrichs A.S."/>
            <person name="Holmes I."/>
            <person name="Hoskins R.A."/>
            <person name="Hubisz M.J."/>
            <person name="Hultmark D."/>
            <person name="Huntley M.A."/>
            <person name="Jaffe D.B."/>
            <person name="Jagadeeshan S."/>
            <person name="Jeck W.R."/>
            <person name="Johnson J."/>
            <person name="Jones C.D."/>
            <person name="Jordan W.C."/>
            <person name="Karpen G.H."/>
            <person name="Kataoka E."/>
            <person name="Keightley P.D."/>
            <person name="Kheradpour P."/>
            <person name="Kirkness E.F."/>
            <person name="Koerich L.B."/>
            <person name="Kristiansen K."/>
            <person name="Kudrna D."/>
            <person name="Kulathinal R.J."/>
            <person name="Kumar S."/>
            <person name="Kwok R."/>
            <person name="Lander E."/>
            <person name="Langley C.H."/>
            <person name="Lapoint R."/>
            <person name="Lazzaro B.P."/>
            <person name="Lee S.J."/>
            <person name="Levesque L."/>
            <person name="Li R."/>
            <person name="Lin C.F."/>
            <person name="Lin M.F."/>
            <person name="Lindblad-Toh K."/>
            <person name="Llopart A."/>
            <person name="Long M."/>
            <person name="Low L."/>
            <person name="Lozovsky E."/>
            <person name="Lu J."/>
            <person name="Luo M."/>
            <person name="Machado C.A."/>
            <person name="Makalowski W."/>
            <person name="Marzo M."/>
            <person name="Matsuda M."/>
            <person name="Matzkin L."/>
            <person name="McAllister B."/>
            <person name="McBride C.S."/>
            <person name="McKernan B."/>
            <person name="McKernan K."/>
            <person name="Mendez-Lago M."/>
            <person name="Minx P."/>
            <person name="Mollenhauer M.U."/>
            <person name="Montooth K."/>
            <person name="Mount S.M."/>
            <person name="Mu X."/>
            <person name="Myers E."/>
            <person name="Negre B."/>
            <person name="Newfeld S."/>
            <person name="Nielsen R."/>
            <person name="Noor M.A."/>
            <person name="O'Grady P."/>
            <person name="Pachter L."/>
            <person name="Papaceit M."/>
            <person name="Parisi M.J."/>
            <person name="Parisi M."/>
            <person name="Parts L."/>
            <person name="Pedersen J.S."/>
            <person name="Pesole G."/>
            <person name="Phillippy A.M."/>
            <person name="Ponting C.P."/>
            <person name="Pop M."/>
            <person name="Porcelli D."/>
            <person name="Powell J.R."/>
            <person name="Prohaska S."/>
            <person name="Pruitt K."/>
            <person name="Puig M."/>
            <person name="Quesneville H."/>
            <person name="Ram K.R."/>
            <person name="Rand D."/>
            <person name="Rasmussen M.D."/>
            <person name="Reed L.K."/>
            <person name="Reenan R."/>
            <person name="Reily A."/>
            <person name="Remington K.A."/>
            <person name="Rieger T.T."/>
            <person name="Ritchie M.G."/>
            <person name="Robin C."/>
            <person name="Rogers Y.H."/>
            <person name="Rohde C."/>
            <person name="Rozas J."/>
            <person name="Rubenfield M.J."/>
            <person name="Ruiz A."/>
            <person name="Russo S."/>
            <person name="Salzberg S.L."/>
            <person name="Sanchez-Gracia A."/>
            <person name="Saranga D.J."/>
            <person name="Sato H."/>
            <person name="Schaeffer S.W."/>
            <person name="Schatz M.C."/>
            <person name="Schlenke T."/>
            <person name="Schwartz R."/>
            <person name="Segarra C."/>
            <person name="Singh R.S."/>
            <person name="Sirot L."/>
            <person name="Sirota M."/>
            <person name="Sisneros N.B."/>
            <person name="Smith C.D."/>
            <person name="Smith T.F."/>
            <person name="Spieth J."/>
            <person name="Stage D.E."/>
            <person name="Stark A."/>
            <person name="Stephan W."/>
            <person name="Strausberg R.L."/>
            <person name="Strempel S."/>
            <person name="Sturgill D."/>
            <person name="Sutton G."/>
            <person name="Sutton G.G."/>
            <person name="Tao W."/>
            <person name="Teichmann S."/>
            <person name="Tobari Y.N."/>
            <person name="Tomimura Y."/>
            <person name="Tsolas J.M."/>
            <person name="Valente V.L."/>
            <person name="Venter E."/>
            <person name="Venter J.C."/>
            <person name="Vicario S."/>
            <person name="Vieira F.G."/>
            <person name="Vilella A.J."/>
            <person name="Villasante A."/>
            <person name="Walenz B."/>
            <person name="Wang J."/>
            <person name="Wasserman M."/>
            <person name="Watts T."/>
            <person name="Wilson D."/>
            <person name="Wilson R.K."/>
            <person name="Wing R.A."/>
            <person name="Wolfner M.F."/>
            <person name="Wong A."/>
            <person name="Wong G.K."/>
            <person name="Wu C.I."/>
            <person name="Wu G."/>
            <person name="Yamamoto D."/>
            <person name="Yang H.P."/>
            <person name="Yang S.P."/>
            <person name="Yorke J.A."/>
            <person name="Yoshida K."/>
            <person name="Zdobnov E."/>
            <person name="Zhang P."/>
            <person name="Zhang Y."/>
            <person name="Zimin A.V."/>
            <person name="Baldwin J."/>
            <person name="Abdouelleil A."/>
            <person name="Abdulkadir J."/>
            <person name="Abebe A."/>
            <person name="Abera B."/>
            <person name="Abreu J."/>
            <person name="Acer S.C."/>
            <person name="Aftuck L."/>
            <person name="Alexander A."/>
            <person name="An P."/>
            <person name="Anderson E."/>
            <person name="Anderson S."/>
            <person name="Arachi H."/>
            <person name="Azer M."/>
            <person name="Bachantsang P."/>
            <person name="Barry A."/>
            <person name="Bayul T."/>
            <person name="Berlin A."/>
            <person name="Bessette D."/>
            <person name="Bloom T."/>
            <person name="Blye J."/>
            <person name="Boguslavskiy L."/>
            <person name="Bonnet C."/>
            <person name="Boukhgalter B."/>
            <person name="Bourzgui I."/>
            <person name="Brown A."/>
            <person name="Cahill P."/>
            <person name="Channer S."/>
            <person name="Cheshatsang Y."/>
            <person name="Chuda L."/>
            <person name="Citroen M."/>
            <person name="Collymore A."/>
            <person name="Cooke P."/>
            <person name="Costello M."/>
            <person name="D'Aco K."/>
            <person name="Daza R."/>
            <person name="De Haan G."/>
            <person name="DeGray S."/>
            <person name="DeMaso C."/>
            <person name="Dhargay N."/>
            <person name="Dooley K."/>
            <person name="Dooley E."/>
            <person name="Doricent M."/>
            <person name="Dorje P."/>
            <person name="Dorjee K."/>
            <person name="Dupes A."/>
            <person name="Elong R."/>
            <person name="Falk J."/>
            <person name="Farina A."/>
            <person name="Faro S."/>
            <person name="Ferguson D."/>
            <person name="Fisher S."/>
            <person name="Foley C.D."/>
            <person name="Franke A."/>
            <person name="Friedrich D."/>
            <person name="Gadbois L."/>
            <person name="Gearin G."/>
            <person name="Gearin C.R."/>
            <person name="Giannoukos G."/>
            <person name="Goode T."/>
            <person name="Graham J."/>
            <person name="Grandbois E."/>
            <person name="Grewal S."/>
            <person name="Gyaltsen K."/>
            <person name="Hafez N."/>
            <person name="Hagos B."/>
            <person name="Hall J."/>
            <person name="Henson C."/>
            <person name="Hollinger A."/>
            <person name="Honan T."/>
            <person name="Huard M.D."/>
            <person name="Hughes L."/>
            <person name="Hurhula B."/>
            <person name="Husby M.E."/>
            <person name="Kamat A."/>
            <person name="Kanga B."/>
            <person name="Kashin S."/>
            <person name="Khazanovich D."/>
            <person name="Kisner P."/>
            <person name="Lance K."/>
            <person name="Lara M."/>
            <person name="Lee W."/>
            <person name="Lennon N."/>
            <person name="Letendre F."/>
            <person name="LeVine R."/>
            <person name="Lipovsky A."/>
            <person name="Liu X."/>
            <person name="Liu J."/>
            <person name="Liu S."/>
            <person name="Lokyitsang T."/>
            <person name="Lokyitsang Y."/>
            <person name="Lubonja R."/>
            <person name="Lui A."/>
            <person name="MacDonald P."/>
            <person name="Magnisalis V."/>
            <person name="Maru K."/>
            <person name="Matthews C."/>
            <person name="McCusker W."/>
            <person name="McDonough S."/>
            <person name="Mehta T."/>
            <person name="Meldrim J."/>
            <person name="Meneus L."/>
            <person name="Mihai O."/>
            <person name="Mihalev A."/>
            <person name="Mihova T."/>
            <person name="Mittelman R."/>
            <person name="Mlenga V."/>
            <person name="Montmayeur A."/>
            <person name="Mulrain L."/>
            <person name="Navidi A."/>
            <person name="Naylor J."/>
            <person name="Negash T."/>
            <person name="Nguyen T."/>
            <person name="Nguyen N."/>
            <person name="Nicol R."/>
            <person name="Norbu C."/>
            <person name="Norbu N."/>
            <person name="Novod N."/>
            <person name="O'Neill B."/>
            <person name="Osman S."/>
            <person name="Markiewicz E."/>
            <person name="Oyono O.L."/>
            <person name="Patti C."/>
            <person name="Phunkhang P."/>
            <person name="Pierre F."/>
            <person name="Priest M."/>
            <person name="Raghuraman S."/>
            <person name="Rege F."/>
            <person name="Reyes R."/>
            <person name="Rise C."/>
            <person name="Rogov P."/>
            <person name="Ross K."/>
            <person name="Ryan E."/>
            <person name="Settipalli S."/>
            <person name="Shea T."/>
            <person name="Sherpa N."/>
            <person name="Shi L."/>
            <person name="Shih D."/>
            <person name="Sparrow T."/>
            <person name="Spaulding J."/>
            <person name="Stalker J."/>
            <person name="Stange-Thomann N."/>
            <person name="Stavropoulos S."/>
            <person name="Stone C."/>
            <person name="Strader C."/>
            <person name="Tesfaye S."/>
            <person name="Thomson T."/>
            <person name="Thoulutsang Y."/>
            <person name="Thoulutsang D."/>
            <person name="Topham K."/>
            <person name="Topping I."/>
            <person name="Tsamla T."/>
            <person name="Vassiliev H."/>
            <person name="Vo A."/>
            <person name="Wangchuk T."/>
            <person name="Wangdi T."/>
            <person name="Weiand M."/>
            <person name="Wilkinson J."/>
            <person name="Wilson A."/>
            <person name="Yadav S."/>
            <person name="Young G."/>
            <person name="Yu Q."/>
            <person name="Zembek L."/>
            <person name="Zhong D."/>
            <person name="Zimmer A."/>
            <person name="Zwirko Z."/>
            <person name="Jaffe D.B."/>
            <person name="Alvarez P."/>
            <person name="Brockman W."/>
            <person name="Butler J."/>
            <person name="Chin C."/>
            <person name="Gnerre S."/>
            <person name="Grabherr M."/>
            <person name="Kleber M."/>
            <person name="Mauceli E."/>
            <person name="MacCallum I."/>
        </authorList>
    </citation>
    <scope>NUCLEOTIDE SEQUENCE [LARGE SCALE GENOMIC DNA]</scope>
    <source>
        <strain evidence="4">Tucson 14030-0811.24</strain>
    </source>
</reference>
<feature type="compositionally biased region" description="Polar residues" evidence="1">
    <location>
        <begin position="131"/>
        <end position="145"/>
    </location>
</feature>
<dbReference type="Proteomes" id="UP000007798">
    <property type="component" value="Unassembled WGS sequence"/>
</dbReference>
<dbReference type="AlphaFoldDB" id="B4MLW0"/>
<feature type="signal peptide" evidence="2">
    <location>
        <begin position="1"/>
        <end position="18"/>
    </location>
</feature>
<dbReference type="InParanoid" id="B4MLW0"/>
<dbReference type="EMBL" id="CH963847">
    <property type="protein sequence ID" value="EDW73171.1"/>
    <property type="molecule type" value="Genomic_DNA"/>
</dbReference>